<keyword evidence="2" id="KW-1185">Reference proteome</keyword>
<gene>
    <name evidence="1" type="ORF">AU255_18180</name>
</gene>
<dbReference type="Proteomes" id="UP000191980">
    <property type="component" value="Unassembled WGS sequence"/>
</dbReference>
<comment type="caution">
    <text evidence="1">The sequence shown here is derived from an EMBL/GenBank/DDBJ whole genome shotgun (WGS) entry which is preliminary data.</text>
</comment>
<proteinExistence type="predicted"/>
<name>A0A1V8M1G1_9GAMM</name>
<reference evidence="1 2" key="1">
    <citation type="submission" date="2015-12" db="EMBL/GenBank/DDBJ databases">
        <authorList>
            <person name="Shamseldin A."/>
            <person name="Moawad H."/>
            <person name="Abd El-Rahim W.M."/>
            <person name="Sadowsky M.J."/>
        </authorList>
    </citation>
    <scope>NUCLEOTIDE SEQUENCE [LARGE SCALE GENOMIC DNA]</scope>
    <source>
        <strain evidence="1 2">WF1</strain>
    </source>
</reference>
<protein>
    <submittedName>
        <fullName evidence="1">Uncharacterized protein</fullName>
    </submittedName>
</protein>
<dbReference type="EMBL" id="LPUF01000004">
    <property type="protein sequence ID" value="OQK15397.1"/>
    <property type="molecule type" value="Genomic_DNA"/>
</dbReference>
<dbReference type="AlphaFoldDB" id="A0A1V8M1G1"/>
<accession>A0A1V8M1G1</accession>
<evidence type="ECO:0000313" key="2">
    <source>
        <dbReference type="Proteomes" id="UP000191980"/>
    </source>
</evidence>
<organism evidence="1 2">
    <name type="scientific">Methyloprofundus sedimenti</name>
    <dbReference type="NCBI Taxonomy" id="1420851"/>
    <lineage>
        <taxon>Bacteria</taxon>
        <taxon>Pseudomonadati</taxon>
        <taxon>Pseudomonadota</taxon>
        <taxon>Gammaproteobacteria</taxon>
        <taxon>Methylococcales</taxon>
        <taxon>Methylococcaceae</taxon>
        <taxon>Methyloprofundus</taxon>
    </lineage>
</organism>
<evidence type="ECO:0000313" key="1">
    <source>
        <dbReference type="EMBL" id="OQK15397.1"/>
    </source>
</evidence>
<sequence>MNIHNLAHLQVAVDIGSHEHYVAIGLSEGGILDEFSITHTPAGFQYFFSRIERQEHLYNRPVDVAMEGYNGWARRICTRSGIGAPLWHPCQCSCSRLGSRDTRSYEDGSQLWDTSCAGGAGLCEIGRGAHDRPSP</sequence>